<evidence type="ECO:0000313" key="3">
    <source>
        <dbReference type="Proteomes" id="UP000743370"/>
    </source>
</evidence>
<dbReference type="Pfam" id="PF03101">
    <property type="entry name" value="FAR1"/>
    <property type="match status" value="1"/>
</dbReference>
<dbReference type="PANTHER" id="PTHR47718">
    <property type="entry name" value="OS01G0519700 PROTEIN"/>
    <property type="match status" value="1"/>
</dbReference>
<proteinExistence type="predicted"/>
<accession>A0A8T0KJW2</accession>
<sequence length="175" mass="20223">MVYYPLLECNANIDDPNDNFLDLEPTLHMCFQTMEKAKNLYTNYAIRCGFAMRTRTSKKDNNNNVYYLRLVCSREGKYVSSIKPEVKTLPSQTKQCRVGIWFIRTVVLEHNHDLCPNTSKLILGNRKLSMQAKYTLEVNDDEGVRINKSFLSIVSDAGGFENMDFVERDARNYIG</sequence>
<name>A0A8T0KJW2_PHAAN</name>
<organism evidence="2 3">
    <name type="scientific">Phaseolus angularis</name>
    <name type="common">Azuki bean</name>
    <name type="synonym">Vigna angularis</name>
    <dbReference type="NCBI Taxonomy" id="3914"/>
    <lineage>
        <taxon>Eukaryota</taxon>
        <taxon>Viridiplantae</taxon>
        <taxon>Streptophyta</taxon>
        <taxon>Embryophyta</taxon>
        <taxon>Tracheophyta</taxon>
        <taxon>Spermatophyta</taxon>
        <taxon>Magnoliopsida</taxon>
        <taxon>eudicotyledons</taxon>
        <taxon>Gunneridae</taxon>
        <taxon>Pentapetalae</taxon>
        <taxon>rosids</taxon>
        <taxon>fabids</taxon>
        <taxon>Fabales</taxon>
        <taxon>Fabaceae</taxon>
        <taxon>Papilionoideae</taxon>
        <taxon>50 kb inversion clade</taxon>
        <taxon>NPAAA clade</taxon>
        <taxon>indigoferoid/millettioid clade</taxon>
        <taxon>Phaseoleae</taxon>
        <taxon>Vigna</taxon>
    </lineage>
</organism>
<dbReference type="InterPro" id="IPR004330">
    <property type="entry name" value="FAR1_DNA_bnd_dom"/>
</dbReference>
<dbReference type="AlphaFoldDB" id="A0A8T0KJW2"/>
<dbReference type="EMBL" id="JABFOF010000004">
    <property type="protein sequence ID" value="KAG2399389.1"/>
    <property type="molecule type" value="Genomic_DNA"/>
</dbReference>
<gene>
    <name evidence="2" type="ORF">HKW66_Vig0081290</name>
</gene>
<evidence type="ECO:0000259" key="1">
    <source>
        <dbReference type="Pfam" id="PF03101"/>
    </source>
</evidence>
<feature type="domain" description="FAR1" evidence="1">
    <location>
        <begin position="40"/>
        <end position="115"/>
    </location>
</feature>
<reference evidence="2 3" key="1">
    <citation type="submission" date="2020-05" db="EMBL/GenBank/DDBJ databases">
        <title>Vigna angularis (adzuki bean) Var. LongXiaoDou No. 4 denovo assembly.</title>
        <authorList>
            <person name="Xiang H."/>
        </authorList>
    </citation>
    <scope>NUCLEOTIDE SEQUENCE [LARGE SCALE GENOMIC DNA]</scope>
    <source>
        <tissue evidence="2">Leaf</tissue>
    </source>
</reference>
<dbReference type="PANTHER" id="PTHR47718:SF5">
    <property type="entry name" value="PROTEIN FAR1-RELATED SEQUENCE 8-LIKE"/>
    <property type="match status" value="1"/>
</dbReference>
<dbReference type="Proteomes" id="UP000743370">
    <property type="component" value="Unassembled WGS sequence"/>
</dbReference>
<comment type="caution">
    <text evidence="2">The sequence shown here is derived from an EMBL/GenBank/DDBJ whole genome shotgun (WGS) entry which is preliminary data.</text>
</comment>
<protein>
    <recommendedName>
        <fullName evidence="1">FAR1 domain-containing protein</fullName>
    </recommendedName>
</protein>
<evidence type="ECO:0000313" key="2">
    <source>
        <dbReference type="EMBL" id="KAG2399389.1"/>
    </source>
</evidence>